<organism evidence="3 4">
    <name type="scientific">Rugosimonospora acidiphila</name>
    <dbReference type="NCBI Taxonomy" id="556531"/>
    <lineage>
        <taxon>Bacteria</taxon>
        <taxon>Bacillati</taxon>
        <taxon>Actinomycetota</taxon>
        <taxon>Actinomycetes</taxon>
        <taxon>Micromonosporales</taxon>
        <taxon>Micromonosporaceae</taxon>
        <taxon>Rugosimonospora</taxon>
    </lineage>
</organism>
<evidence type="ECO:0000256" key="1">
    <source>
        <dbReference type="ARBA" id="ARBA00006817"/>
    </source>
</evidence>
<dbReference type="InterPro" id="IPR013538">
    <property type="entry name" value="ASHA1/2-like_C"/>
</dbReference>
<dbReference type="InterPro" id="IPR023393">
    <property type="entry name" value="START-like_dom_sf"/>
</dbReference>
<evidence type="ECO:0000259" key="2">
    <source>
        <dbReference type="Pfam" id="PF08327"/>
    </source>
</evidence>
<evidence type="ECO:0000313" key="3">
    <source>
        <dbReference type="EMBL" id="GAA5179018.1"/>
    </source>
</evidence>
<dbReference type="Gene3D" id="3.30.530.20">
    <property type="match status" value="1"/>
</dbReference>
<reference evidence="4" key="1">
    <citation type="journal article" date="2019" name="Int. J. Syst. Evol. Microbiol.">
        <title>The Global Catalogue of Microorganisms (GCM) 10K type strain sequencing project: providing services to taxonomists for standard genome sequencing and annotation.</title>
        <authorList>
            <consortium name="The Broad Institute Genomics Platform"/>
            <consortium name="The Broad Institute Genome Sequencing Center for Infectious Disease"/>
            <person name="Wu L."/>
            <person name="Ma J."/>
        </authorList>
    </citation>
    <scope>NUCLEOTIDE SEQUENCE [LARGE SCALE GENOMIC DNA]</scope>
    <source>
        <strain evidence="4">JCM 18304</strain>
    </source>
</reference>
<sequence length="144" mass="15955">MTIENDKELAAPGVVRIGRTLDAPPARVWRAFTDPDELAGWFWPPSFKTSAALDLRPGGQYRIAASTPEMAVSGEYLEVEPPRECAFAWRWDGDDHTSVVRIELLGDGDLTELRLAHEQLPADAVDAHHQGWSDCLDRLPGHLA</sequence>
<name>A0ABP9RL33_9ACTN</name>
<accession>A0ABP9RL33</accession>
<dbReference type="RefSeq" id="WP_345626132.1">
    <property type="nucleotide sequence ID" value="NZ_BAABJQ010000002.1"/>
</dbReference>
<gene>
    <name evidence="3" type="ORF">GCM10023322_07680</name>
</gene>
<comment type="similarity">
    <text evidence="1">Belongs to the AHA1 family.</text>
</comment>
<comment type="caution">
    <text evidence="3">The sequence shown here is derived from an EMBL/GenBank/DDBJ whole genome shotgun (WGS) entry which is preliminary data.</text>
</comment>
<dbReference type="EMBL" id="BAABJQ010000002">
    <property type="protein sequence ID" value="GAA5179018.1"/>
    <property type="molecule type" value="Genomic_DNA"/>
</dbReference>
<dbReference type="Proteomes" id="UP001501570">
    <property type="component" value="Unassembled WGS sequence"/>
</dbReference>
<dbReference type="Pfam" id="PF08327">
    <property type="entry name" value="AHSA1"/>
    <property type="match status" value="1"/>
</dbReference>
<keyword evidence="4" id="KW-1185">Reference proteome</keyword>
<dbReference type="CDD" id="cd07814">
    <property type="entry name" value="SRPBCC_CalC_Aha1-like"/>
    <property type="match status" value="1"/>
</dbReference>
<proteinExistence type="inferred from homology"/>
<evidence type="ECO:0000313" key="4">
    <source>
        <dbReference type="Proteomes" id="UP001501570"/>
    </source>
</evidence>
<protein>
    <submittedName>
        <fullName evidence="3">SRPBCC domain-containing protein</fullName>
    </submittedName>
</protein>
<dbReference type="SUPFAM" id="SSF55961">
    <property type="entry name" value="Bet v1-like"/>
    <property type="match status" value="1"/>
</dbReference>
<feature type="domain" description="Activator of Hsp90 ATPase homologue 1/2-like C-terminal" evidence="2">
    <location>
        <begin position="22"/>
        <end position="143"/>
    </location>
</feature>